<dbReference type="InterPro" id="IPR052308">
    <property type="entry name" value="PPR_domain-containing"/>
</dbReference>
<evidence type="ECO:0000256" key="1">
    <source>
        <dbReference type="ARBA" id="ARBA00022737"/>
    </source>
</evidence>
<protein>
    <recommendedName>
        <fullName evidence="7">Pentacotripeptide-repeat region of PRORP domain-containing protein</fullName>
    </recommendedName>
</protein>
<comment type="caution">
    <text evidence="5">The sequence shown here is derived from an EMBL/GenBank/DDBJ whole genome shotgun (WGS) entry which is preliminary data.</text>
</comment>
<feature type="compositionally biased region" description="Basic and acidic residues" evidence="4">
    <location>
        <begin position="90"/>
        <end position="105"/>
    </location>
</feature>
<feature type="region of interest" description="Disordered" evidence="4">
    <location>
        <begin position="30"/>
        <end position="61"/>
    </location>
</feature>
<dbReference type="EMBL" id="RWGY01000011">
    <property type="protein sequence ID" value="TVU30618.1"/>
    <property type="molecule type" value="Genomic_DNA"/>
</dbReference>
<dbReference type="InterPro" id="IPR002885">
    <property type="entry name" value="PPR_rpt"/>
</dbReference>
<proteinExistence type="predicted"/>
<dbReference type="Pfam" id="PF01535">
    <property type="entry name" value="PPR"/>
    <property type="match status" value="1"/>
</dbReference>
<dbReference type="SUPFAM" id="SSF48452">
    <property type="entry name" value="TPR-like"/>
    <property type="match status" value="1"/>
</dbReference>
<sequence>LLIAAARPTPLFVLVPPPPPPTECRTWRSTAVSYSSAASPTSTPRLPPPSPPHRHLPSRGLLTPLGRRHFAFSSAEEAAAERRRRKRRLRIEPPLHALRRDHPPPRDPNAPRLPDTTSALVGPRLSLHNRVQSLIRSGDLDGASATARAAVSSRVRPTVFTCNAVAAAMVRNARHDDAVELFEFFFKRSNIVPNIVSYNTLILAHVEASRVDTAMEVYRDILASAPFSPSAVSYRHLTKGPRRRRPHRRRP</sequence>
<evidence type="ECO:0000313" key="6">
    <source>
        <dbReference type="Proteomes" id="UP000324897"/>
    </source>
</evidence>
<keyword evidence="6" id="KW-1185">Reference proteome</keyword>
<feature type="repeat" description="PPR" evidence="3">
    <location>
        <begin position="194"/>
        <end position="229"/>
    </location>
</feature>
<gene>
    <name evidence="5" type="ORF">EJB05_22248</name>
</gene>
<evidence type="ECO:0000256" key="2">
    <source>
        <dbReference type="ARBA" id="ARBA00022946"/>
    </source>
</evidence>
<keyword evidence="1" id="KW-0677">Repeat</keyword>
<dbReference type="PROSITE" id="PS51375">
    <property type="entry name" value="PPR"/>
    <property type="match status" value="1"/>
</dbReference>
<reference evidence="5 6" key="1">
    <citation type="journal article" date="2019" name="Sci. Rep.">
        <title>A high-quality genome of Eragrostis curvula grass provides insights into Poaceae evolution and supports new strategies to enhance forage quality.</title>
        <authorList>
            <person name="Carballo J."/>
            <person name="Santos B.A.C.M."/>
            <person name="Zappacosta D."/>
            <person name="Garbus I."/>
            <person name="Selva J.P."/>
            <person name="Gallo C.A."/>
            <person name="Diaz A."/>
            <person name="Albertini E."/>
            <person name="Caccamo M."/>
            <person name="Echenique V."/>
        </authorList>
    </citation>
    <scope>NUCLEOTIDE SEQUENCE [LARGE SCALE GENOMIC DNA]</scope>
    <source>
        <strain evidence="6">cv. Victoria</strain>
        <tissue evidence="5">Leaf</tissue>
    </source>
</reference>
<dbReference type="Gene3D" id="1.25.40.10">
    <property type="entry name" value="Tetratricopeptide repeat domain"/>
    <property type="match status" value="1"/>
</dbReference>
<dbReference type="OrthoDB" id="185373at2759"/>
<dbReference type="Proteomes" id="UP000324897">
    <property type="component" value="Chromosome 1"/>
</dbReference>
<evidence type="ECO:0000256" key="4">
    <source>
        <dbReference type="SAM" id="MobiDB-lite"/>
    </source>
</evidence>
<accession>A0A5J9V535</accession>
<keyword evidence="2" id="KW-0809">Transit peptide</keyword>
<dbReference type="PANTHER" id="PTHR47937:SF2">
    <property type="entry name" value="PENTATRICOPEPTIDE (PPR) REPEAT-CONTAINING PROTEIN, PF01535'-RELATED"/>
    <property type="match status" value="1"/>
</dbReference>
<dbReference type="AlphaFoldDB" id="A0A5J9V535"/>
<evidence type="ECO:0000256" key="3">
    <source>
        <dbReference type="PROSITE-ProRule" id="PRU00708"/>
    </source>
</evidence>
<feature type="region of interest" description="Disordered" evidence="4">
    <location>
        <begin position="74"/>
        <end position="118"/>
    </location>
</feature>
<feature type="compositionally biased region" description="Low complexity" evidence="4">
    <location>
        <begin position="35"/>
        <end position="44"/>
    </location>
</feature>
<evidence type="ECO:0000313" key="5">
    <source>
        <dbReference type="EMBL" id="TVU30618.1"/>
    </source>
</evidence>
<name>A0A5J9V535_9POAL</name>
<feature type="non-terminal residue" evidence="5">
    <location>
        <position position="1"/>
    </location>
</feature>
<dbReference type="InterPro" id="IPR011990">
    <property type="entry name" value="TPR-like_helical_dom_sf"/>
</dbReference>
<organism evidence="5 6">
    <name type="scientific">Eragrostis curvula</name>
    <name type="common">weeping love grass</name>
    <dbReference type="NCBI Taxonomy" id="38414"/>
    <lineage>
        <taxon>Eukaryota</taxon>
        <taxon>Viridiplantae</taxon>
        <taxon>Streptophyta</taxon>
        <taxon>Embryophyta</taxon>
        <taxon>Tracheophyta</taxon>
        <taxon>Spermatophyta</taxon>
        <taxon>Magnoliopsida</taxon>
        <taxon>Liliopsida</taxon>
        <taxon>Poales</taxon>
        <taxon>Poaceae</taxon>
        <taxon>PACMAD clade</taxon>
        <taxon>Chloridoideae</taxon>
        <taxon>Eragrostideae</taxon>
        <taxon>Eragrostidinae</taxon>
        <taxon>Eragrostis</taxon>
    </lineage>
</organism>
<dbReference type="NCBIfam" id="TIGR00756">
    <property type="entry name" value="PPR"/>
    <property type="match status" value="1"/>
</dbReference>
<evidence type="ECO:0008006" key="7">
    <source>
        <dbReference type="Google" id="ProtNLM"/>
    </source>
</evidence>
<dbReference type="PANTHER" id="PTHR47937">
    <property type="entry name" value="PLASTID TRANSCRIPTIONALLY ACTIVE CHROMOSOME 2-LIKE PROTEIN"/>
    <property type="match status" value="1"/>
</dbReference>